<dbReference type="AlphaFoldDB" id="A0ABD3E4G8"/>
<dbReference type="SUPFAM" id="SSF50630">
    <property type="entry name" value="Acid proteases"/>
    <property type="match status" value="1"/>
</dbReference>
<dbReference type="InterPro" id="IPR032861">
    <property type="entry name" value="TAXi_N"/>
</dbReference>
<evidence type="ECO:0000313" key="9">
    <source>
        <dbReference type="Proteomes" id="UP001632038"/>
    </source>
</evidence>
<feature type="domain" description="Peptidase A1" evidence="7">
    <location>
        <begin position="68"/>
        <end position="407"/>
    </location>
</feature>
<dbReference type="Pfam" id="PF14541">
    <property type="entry name" value="TAXi_C"/>
    <property type="match status" value="1"/>
</dbReference>
<keyword evidence="2" id="KW-0645">Protease</keyword>
<protein>
    <recommendedName>
        <fullName evidence="7">Peptidase A1 domain-containing protein</fullName>
    </recommendedName>
</protein>
<dbReference type="PANTHER" id="PTHR47967:SF123">
    <property type="entry name" value="ASPARTIC PROTEINASE NEPENTHESIN-1-LIKE"/>
    <property type="match status" value="1"/>
</dbReference>
<accession>A0ABD3E4G8</accession>
<evidence type="ECO:0000259" key="7">
    <source>
        <dbReference type="PROSITE" id="PS51767"/>
    </source>
</evidence>
<comment type="caution">
    <text evidence="8">The sequence shown here is derived from an EMBL/GenBank/DDBJ whole genome shotgun (WGS) entry which is preliminary data.</text>
</comment>
<dbReference type="InterPro" id="IPR033121">
    <property type="entry name" value="PEPTIDASE_A1"/>
</dbReference>
<dbReference type="PROSITE" id="PS51767">
    <property type="entry name" value="PEPTIDASE_A1"/>
    <property type="match status" value="1"/>
</dbReference>
<keyword evidence="5" id="KW-0325">Glycoprotein</keyword>
<dbReference type="Proteomes" id="UP001632038">
    <property type="component" value="Unassembled WGS sequence"/>
</dbReference>
<evidence type="ECO:0000256" key="2">
    <source>
        <dbReference type="ARBA" id="ARBA00022670"/>
    </source>
</evidence>
<dbReference type="InterPro" id="IPR051708">
    <property type="entry name" value="Plant_Aspart_Prot_A1"/>
</dbReference>
<comment type="similarity">
    <text evidence="1">Belongs to the peptidase A1 family.</text>
</comment>
<proteinExistence type="inferred from homology"/>
<dbReference type="InterPro" id="IPR034161">
    <property type="entry name" value="Pepsin-like_plant"/>
</dbReference>
<dbReference type="InterPro" id="IPR021109">
    <property type="entry name" value="Peptidase_aspartic_dom_sf"/>
</dbReference>
<evidence type="ECO:0000313" key="8">
    <source>
        <dbReference type="EMBL" id="KAL3647964.1"/>
    </source>
</evidence>
<reference evidence="9" key="1">
    <citation type="journal article" date="2024" name="IScience">
        <title>Strigolactones Initiate the Formation of Haustorium-like Structures in Castilleja.</title>
        <authorList>
            <person name="Buerger M."/>
            <person name="Peterson D."/>
            <person name="Chory J."/>
        </authorList>
    </citation>
    <scope>NUCLEOTIDE SEQUENCE [LARGE SCALE GENOMIC DNA]</scope>
</reference>
<evidence type="ECO:0000256" key="1">
    <source>
        <dbReference type="ARBA" id="ARBA00007447"/>
    </source>
</evidence>
<dbReference type="Pfam" id="PF14543">
    <property type="entry name" value="TAXi_N"/>
    <property type="match status" value="1"/>
</dbReference>
<keyword evidence="4" id="KW-0378">Hydrolase</keyword>
<evidence type="ECO:0000256" key="3">
    <source>
        <dbReference type="ARBA" id="ARBA00022750"/>
    </source>
</evidence>
<dbReference type="PANTHER" id="PTHR47967">
    <property type="entry name" value="OS07G0603500 PROTEIN-RELATED"/>
    <property type="match status" value="1"/>
</dbReference>
<sequence>MAFFNALSIKLIHRHSVESPFCPGNITRTERINLLAQSSSSSLRNSKQTKNTTSIRPRLDSQPQDRMYMIEVGIGTFTPPHPRNYNYFLHLDTGNGLTWTQCDECRKTGRHNCFKQKPPLFPSASSTSYSPLPCNEHELCTPDECIGSHCSYDIDYSDGAKSFGYLAQETFTFASSDGENKIEQVKDTVFGCGIRNKGFDESAKDNLVAGNFGLGPGELSFLTQKNVVDTGPVFRVGLKSTPLLENSDSPFHFVNLAGISVGNTRLDIPPEMLAWSDRLDDGGCIVDSGTSLTTLPSAVYKKLRETLIKNHFARYKSEMFARFKLCYHFSSKNETIDDLPDITFHLQDSDLVFPPRLGFITDKCLGKRYFCLAMDSKDTTDMTVIGAFQQANMRFVFDTVKEKLYFGPEDCSRDA</sequence>
<keyword evidence="9" id="KW-1185">Reference proteome</keyword>
<feature type="region of interest" description="Disordered" evidence="6">
    <location>
        <begin position="37"/>
        <end position="62"/>
    </location>
</feature>
<dbReference type="PROSITE" id="PS00141">
    <property type="entry name" value="ASP_PROTEASE"/>
    <property type="match status" value="1"/>
</dbReference>
<dbReference type="EMBL" id="JAVIJP010000009">
    <property type="protein sequence ID" value="KAL3647964.1"/>
    <property type="molecule type" value="Genomic_DNA"/>
</dbReference>
<dbReference type="GO" id="GO:0006508">
    <property type="term" value="P:proteolysis"/>
    <property type="evidence" value="ECO:0007669"/>
    <property type="project" value="UniProtKB-KW"/>
</dbReference>
<keyword evidence="3" id="KW-0064">Aspartyl protease</keyword>
<dbReference type="GO" id="GO:0004190">
    <property type="term" value="F:aspartic-type endopeptidase activity"/>
    <property type="evidence" value="ECO:0007669"/>
    <property type="project" value="UniProtKB-KW"/>
</dbReference>
<evidence type="ECO:0000256" key="4">
    <source>
        <dbReference type="ARBA" id="ARBA00022801"/>
    </source>
</evidence>
<evidence type="ECO:0000256" key="6">
    <source>
        <dbReference type="SAM" id="MobiDB-lite"/>
    </source>
</evidence>
<feature type="compositionally biased region" description="Polar residues" evidence="6">
    <location>
        <begin position="43"/>
        <end position="55"/>
    </location>
</feature>
<evidence type="ECO:0000256" key="5">
    <source>
        <dbReference type="ARBA" id="ARBA00023180"/>
    </source>
</evidence>
<dbReference type="InterPro" id="IPR032799">
    <property type="entry name" value="TAXi_C"/>
</dbReference>
<name>A0ABD3E4G8_9LAMI</name>
<gene>
    <name evidence="8" type="ORF">CASFOL_008932</name>
</gene>
<dbReference type="Gene3D" id="2.40.70.10">
    <property type="entry name" value="Acid Proteases"/>
    <property type="match status" value="2"/>
</dbReference>
<organism evidence="8 9">
    <name type="scientific">Castilleja foliolosa</name>
    <dbReference type="NCBI Taxonomy" id="1961234"/>
    <lineage>
        <taxon>Eukaryota</taxon>
        <taxon>Viridiplantae</taxon>
        <taxon>Streptophyta</taxon>
        <taxon>Embryophyta</taxon>
        <taxon>Tracheophyta</taxon>
        <taxon>Spermatophyta</taxon>
        <taxon>Magnoliopsida</taxon>
        <taxon>eudicotyledons</taxon>
        <taxon>Gunneridae</taxon>
        <taxon>Pentapetalae</taxon>
        <taxon>asterids</taxon>
        <taxon>lamiids</taxon>
        <taxon>Lamiales</taxon>
        <taxon>Orobanchaceae</taxon>
        <taxon>Pedicularideae</taxon>
        <taxon>Castillejinae</taxon>
        <taxon>Castilleja</taxon>
    </lineage>
</organism>
<dbReference type="CDD" id="cd05476">
    <property type="entry name" value="pepsin_A_like_plant"/>
    <property type="match status" value="1"/>
</dbReference>
<dbReference type="InterPro" id="IPR001969">
    <property type="entry name" value="Aspartic_peptidase_AS"/>
</dbReference>